<keyword evidence="3" id="KW-1185">Reference proteome</keyword>
<protein>
    <submittedName>
        <fullName evidence="2">Minor capsid protein</fullName>
    </submittedName>
</protein>
<dbReference type="Pfam" id="PF06152">
    <property type="entry name" value="Phage_min_cap2"/>
    <property type="match status" value="1"/>
</dbReference>
<feature type="region of interest" description="Disordered" evidence="1">
    <location>
        <begin position="279"/>
        <end position="300"/>
    </location>
</feature>
<proteinExistence type="predicted"/>
<dbReference type="GO" id="GO:0005198">
    <property type="term" value="F:structural molecule activity"/>
    <property type="evidence" value="ECO:0007669"/>
    <property type="project" value="InterPro"/>
</dbReference>
<dbReference type="EMBL" id="MH598512">
    <property type="protein sequence ID" value="AXN58362.1"/>
    <property type="molecule type" value="Genomic_DNA"/>
</dbReference>
<evidence type="ECO:0000313" key="2">
    <source>
        <dbReference type="EMBL" id="AXN58362.1"/>
    </source>
</evidence>
<accession>A0A346FK57</accession>
<organism evidence="2 3">
    <name type="scientific">Bacillus phage Wes44</name>
    <dbReference type="NCBI Taxonomy" id="2283012"/>
    <lineage>
        <taxon>Viruses</taxon>
        <taxon>Duplodnaviria</taxon>
        <taxon>Heunggongvirae</taxon>
        <taxon>Uroviricota</taxon>
        <taxon>Caudoviricetes</taxon>
        <taxon>Gutmannvirinae</taxon>
        <taxon>Carmenvirus</taxon>
        <taxon>Carmenvirus Wes44</taxon>
    </lineage>
</organism>
<sequence>MTKNQSTNELSLFIINIYLQIESEILDNIGKSLAMPEGEVNIREWQLMKLQQLGRLTEENYKLLASKSGLTVEAIKQILANEGYAGAALVDASLGAVPIALNTSNVIAATLMRLEALAVNKLNLVNTTMLSGAQQVYRDIVNQTTAQVLTGLKTPHEALRSVSGQWAERGVPTIRDKSGKVWSTEAYVPMVVRSTVKNVSTDAQIARMDDHDIDLIEVSSHNGARPKCEPYQGRIFSKSGRSKKYPAWSTTSYGQPDGLLGINCHHVIYPYVEGRSTQRYKPYPKEQNDKAYKESQQQRAIERDIRKKKKRLVMAKATGDKVAIKQANQQVRAQQERMRNFLKETGRRRKPNREQIV</sequence>
<evidence type="ECO:0000256" key="1">
    <source>
        <dbReference type="SAM" id="MobiDB-lite"/>
    </source>
</evidence>
<gene>
    <name evidence="2" type="ORF">Wes44_53</name>
</gene>
<evidence type="ECO:0000313" key="3">
    <source>
        <dbReference type="Proteomes" id="UP000260494"/>
    </source>
</evidence>
<feature type="compositionally biased region" description="Basic and acidic residues" evidence="1">
    <location>
        <begin position="283"/>
        <end position="293"/>
    </location>
</feature>
<dbReference type="InterPro" id="IPR009319">
    <property type="entry name" value="Phage_A118_VSP1"/>
</dbReference>
<name>A0A346FK57_9CAUD</name>
<dbReference type="Proteomes" id="UP000260494">
    <property type="component" value="Segment"/>
</dbReference>
<reference evidence="3" key="1">
    <citation type="submission" date="2018-07" db="EMBL/GenBank/DDBJ databases">
        <authorList>
            <person name="Himelright M."/>
            <person name="Eisemann E."/>
            <person name="Alder H."/>
            <person name="Craig M."/>
            <person name="Clem A."/>
            <person name="Temple L."/>
        </authorList>
    </citation>
    <scope>NUCLEOTIDE SEQUENCE [LARGE SCALE GENOMIC DNA]</scope>
</reference>